<proteinExistence type="predicted"/>
<dbReference type="InterPro" id="IPR028976">
    <property type="entry name" value="CheC-like_sf"/>
</dbReference>
<dbReference type="RefSeq" id="WP_343796051.1">
    <property type="nucleotide sequence ID" value="NZ_BAAADJ010000004.1"/>
</dbReference>
<keyword evidence="4" id="KW-1185">Reference proteome</keyword>
<organism evidence="3 4">
    <name type="scientific">Bacillus carboniphilus</name>
    <dbReference type="NCBI Taxonomy" id="86663"/>
    <lineage>
        <taxon>Bacteria</taxon>
        <taxon>Bacillati</taxon>
        <taxon>Bacillota</taxon>
        <taxon>Bacilli</taxon>
        <taxon>Bacillales</taxon>
        <taxon>Bacillaceae</taxon>
        <taxon>Bacillus</taxon>
    </lineage>
</organism>
<gene>
    <name evidence="3" type="ORF">GCM10008967_05040</name>
</gene>
<dbReference type="InterPro" id="IPR038756">
    <property type="entry name" value="CheX-like"/>
</dbReference>
<keyword evidence="1" id="KW-0145">Chemotaxis</keyword>
<evidence type="ECO:0000259" key="2">
    <source>
        <dbReference type="Pfam" id="PF13690"/>
    </source>
</evidence>
<name>A0ABP3FIC3_9BACI</name>
<evidence type="ECO:0000313" key="4">
    <source>
        <dbReference type="Proteomes" id="UP001500782"/>
    </source>
</evidence>
<dbReference type="Proteomes" id="UP001500782">
    <property type="component" value="Unassembled WGS sequence"/>
</dbReference>
<feature type="domain" description="Chemotaxis phosphatase CheX-like" evidence="2">
    <location>
        <begin position="48"/>
        <end position="124"/>
    </location>
</feature>
<dbReference type="EMBL" id="BAAADJ010000004">
    <property type="protein sequence ID" value="GAA0317463.1"/>
    <property type="molecule type" value="Genomic_DNA"/>
</dbReference>
<dbReference type="Gene3D" id="3.40.1550.10">
    <property type="entry name" value="CheC-like"/>
    <property type="match status" value="1"/>
</dbReference>
<comment type="caution">
    <text evidence="3">The sequence shown here is derived from an EMBL/GenBank/DDBJ whole genome shotgun (WGS) entry which is preliminary data.</text>
</comment>
<dbReference type="PANTHER" id="PTHR39452:SF1">
    <property type="entry name" value="CHEY-P PHOSPHATASE CHEX"/>
    <property type="match status" value="1"/>
</dbReference>
<reference evidence="4" key="1">
    <citation type="journal article" date="2019" name="Int. J. Syst. Evol. Microbiol.">
        <title>The Global Catalogue of Microorganisms (GCM) 10K type strain sequencing project: providing services to taxonomists for standard genome sequencing and annotation.</title>
        <authorList>
            <consortium name="The Broad Institute Genomics Platform"/>
            <consortium name="The Broad Institute Genome Sequencing Center for Infectious Disease"/>
            <person name="Wu L."/>
            <person name="Ma J."/>
        </authorList>
    </citation>
    <scope>NUCLEOTIDE SEQUENCE [LARGE SCALE GENOMIC DNA]</scope>
    <source>
        <strain evidence="4">JCM 9731</strain>
    </source>
</reference>
<evidence type="ECO:0000313" key="3">
    <source>
        <dbReference type="EMBL" id="GAA0317463.1"/>
    </source>
</evidence>
<dbReference type="SUPFAM" id="SSF103039">
    <property type="entry name" value="CheC-like"/>
    <property type="match status" value="1"/>
</dbReference>
<dbReference type="PANTHER" id="PTHR39452">
    <property type="entry name" value="CHEY-P PHOSPHATASE CHEX"/>
    <property type="match status" value="1"/>
</dbReference>
<protein>
    <recommendedName>
        <fullName evidence="2">Chemotaxis phosphatase CheX-like domain-containing protein</fullName>
    </recommendedName>
</protein>
<sequence>MSGTVGYGSQMITELFNGTIASIENVIPHSFTMGELNLIEDSLQLQFGVLIGVTGDVKGKLVFSGESSVFSFIGESMFGMPLEGEMLNSFSGELGNMIAGGFATNIVNKGIKTDITAPTVMEGDTKVSGFRNAFEANLTFENEEEMNVYLLLD</sequence>
<dbReference type="CDD" id="cd17906">
    <property type="entry name" value="CheX"/>
    <property type="match status" value="1"/>
</dbReference>
<dbReference type="InterPro" id="IPR028051">
    <property type="entry name" value="CheX-like_dom"/>
</dbReference>
<evidence type="ECO:0000256" key="1">
    <source>
        <dbReference type="ARBA" id="ARBA00022500"/>
    </source>
</evidence>
<accession>A0ABP3FIC3</accession>
<dbReference type="Pfam" id="PF13690">
    <property type="entry name" value="CheX"/>
    <property type="match status" value="1"/>
</dbReference>